<dbReference type="RefSeq" id="WP_055433307.1">
    <property type="nucleotide sequence ID" value="NZ_CYHA01000001.1"/>
</dbReference>
<gene>
    <name evidence="2" type="ORF">Ga0061063_0730</name>
</gene>
<dbReference type="Proteomes" id="UP000243535">
    <property type="component" value="Unassembled WGS sequence"/>
</dbReference>
<keyword evidence="3" id="KW-1185">Reference proteome</keyword>
<dbReference type="OrthoDB" id="9798476at2"/>
<reference evidence="3" key="1">
    <citation type="submission" date="2015-08" db="EMBL/GenBank/DDBJ databases">
        <authorList>
            <person name="Varghese N."/>
        </authorList>
    </citation>
    <scope>NUCLEOTIDE SEQUENCE [LARGE SCALE GENOMIC DNA]</scope>
    <source>
        <strain evidence="3">DSM 17901</strain>
    </source>
</reference>
<protein>
    <recommendedName>
        <fullName evidence="1">DnaJ homologue subfamily C member 28 conserved domain-containing protein</fullName>
    </recommendedName>
</protein>
<dbReference type="EMBL" id="CYHA01000001">
    <property type="protein sequence ID" value="CUA81883.1"/>
    <property type="molecule type" value="Genomic_DNA"/>
</dbReference>
<dbReference type="InterPro" id="IPR018961">
    <property type="entry name" value="DnaJ_homolog_subfam-C_membr-28"/>
</dbReference>
<name>A0A0K6GTK0_9NEIS</name>
<evidence type="ECO:0000259" key="1">
    <source>
        <dbReference type="Pfam" id="PF09350"/>
    </source>
</evidence>
<organism evidence="2 3">
    <name type="scientific">Gulbenkiania indica</name>
    <dbReference type="NCBI Taxonomy" id="375574"/>
    <lineage>
        <taxon>Bacteria</taxon>
        <taxon>Pseudomonadati</taxon>
        <taxon>Pseudomonadota</taxon>
        <taxon>Betaproteobacteria</taxon>
        <taxon>Neisseriales</taxon>
        <taxon>Chromobacteriaceae</taxon>
        <taxon>Gulbenkiania</taxon>
    </lineage>
</organism>
<proteinExistence type="predicted"/>
<accession>A0A0K6GTK0</accession>
<feature type="domain" description="DnaJ homologue subfamily C member 28 conserved" evidence="1">
    <location>
        <begin position="9"/>
        <end position="55"/>
    </location>
</feature>
<dbReference type="AlphaFoldDB" id="A0A0K6GTK0"/>
<sequence length="112" mass="12217">MDALALIGERRIDEAVERGDWKSLACAGQPLPEDDAPAGLVPDERMAWRLLRTIGAARPLDDMRRLLAGGPGGVAESDQRAWLPQVLARPDTAPSAAARYARALWLLHRLRG</sequence>
<evidence type="ECO:0000313" key="3">
    <source>
        <dbReference type="Proteomes" id="UP000243535"/>
    </source>
</evidence>
<evidence type="ECO:0000313" key="2">
    <source>
        <dbReference type="EMBL" id="CUA81883.1"/>
    </source>
</evidence>
<dbReference type="STRING" id="375574.GCA_001418035_00528"/>
<dbReference type="Pfam" id="PF09350">
    <property type="entry name" value="DJC28_CD"/>
    <property type="match status" value="1"/>
</dbReference>